<gene>
    <name evidence="3" type="ORF">BDQ12DRAFT_762509</name>
</gene>
<evidence type="ECO:0008006" key="5">
    <source>
        <dbReference type="Google" id="ProtNLM"/>
    </source>
</evidence>
<dbReference type="STRING" id="68775.A0A5C3MM62"/>
<evidence type="ECO:0000313" key="4">
    <source>
        <dbReference type="Proteomes" id="UP000308652"/>
    </source>
</evidence>
<protein>
    <recommendedName>
        <fullName evidence="5">Tat pathway signal sequence</fullName>
    </recommendedName>
</protein>
<dbReference type="AlphaFoldDB" id="A0A5C3MM62"/>
<comment type="similarity">
    <text evidence="2">Belongs to the ustYa family.</text>
</comment>
<dbReference type="PANTHER" id="PTHR33365">
    <property type="entry name" value="YALI0B05434P"/>
    <property type="match status" value="1"/>
</dbReference>
<evidence type="ECO:0000256" key="1">
    <source>
        <dbReference type="ARBA" id="ARBA00004685"/>
    </source>
</evidence>
<dbReference type="GO" id="GO:0043386">
    <property type="term" value="P:mycotoxin biosynthetic process"/>
    <property type="evidence" value="ECO:0007669"/>
    <property type="project" value="InterPro"/>
</dbReference>
<proteinExistence type="inferred from homology"/>
<dbReference type="Proteomes" id="UP000308652">
    <property type="component" value="Unassembled WGS sequence"/>
</dbReference>
<dbReference type="EMBL" id="ML213593">
    <property type="protein sequence ID" value="TFK42241.1"/>
    <property type="molecule type" value="Genomic_DNA"/>
</dbReference>
<dbReference type="Pfam" id="PF11807">
    <property type="entry name" value="UstYa"/>
    <property type="match status" value="1"/>
</dbReference>
<feature type="non-terminal residue" evidence="3">
    <location>
        <position position="1"/>
    </location>
</feature>
<keyword evidence="4" id="KW-1185">Reference proteome</keyword>
<accession>A0A5C3MM62</accession>
<evidence type="ECO:0000256" key="2">
    <source>
        <dbReference type="ARBA" id="ARBA00035112"/>
    </source>
</evidence>
<comment type="pathway">
    <text evidence="1">Mycotoxin biosynthesis.</text>
</comment>
<organism evidence="3 4">
    <name type="scientific">Crucibulum laeve</name>
    <dbReference type="NCBI Taxonomy" id="68775"/>
    <lineage>
        <taxon>Eukaryota</taxon>
        <taxon>Fungi</taxon>
        <taxon>Dikarya</taxon>
        <taxon>Basidiomycota</taxon>
        <taxon>Agaricomycotina</taxon>
        <taxon>Agaricomycetes</taxon>
        <taxon>Agaricomycetidae</taxon>
        <taxon>Agaricales</taxon>
        <taxon>Agaricineae</taxon>
        <taxon>Nidulariaceae</taxon>
        <taxon>Crucibulum</taxon>
    </lineage>
</organism>
<dbReference type="PANTHER" id="PTHR33365:SF4">
    <property type="entry name" value="CYCLOCHLOROTINE BIOSYNTHESIS PROTEIN O"/>
    <property type="match status" value="1"/>
</dbReference>
<dbReference type="InterPro" id="IPR021765">
    <property type="entry name" value="UstYa-like"/>
</dbReference>
<reference evidence="3 4" key="1">
    <citation type="journal article" date="2019" name="Nat. Ecol. Evol.">
        <title>Megaphylogeny resolves global patterns of mushroom evolution.</title>
        <authorList>
            <person name="Varga T."/>
            <person name="Krizsan K."/>
            <person name="Foldi C."/>
            <person name="Dima B."/>
            <person name="Sanchez-Garcia M."/>
            <person name="Sanchez-Ramirez S."/>
            <person name="Szollosi G.J."/>
            <person name="Szarkandi J.G."/>
            <person name="Papp V."/>
            <person name="Albert L."/>
            <person name="Andreopoulos W."/>
            <person name="Angelini C."/>
            <person name="Antonin V."/>
            <person name="Barry K.W."/>
            <person name="Bougher N.L."/>
            <person name="Buchanan P."/>
            <person name="Buyck B."/>
            <person name="Bense V."/>
            <person name="Catcheside P."/>
            <person name="Chovatia M."/>
            <person name="Cooper J."/>
            <person name="Damon W."/>
            <person name="Desjardin D."/>
            <person name="Finy P."/>
            <person name="Geml J."/>
            <person name="Haridas S."/>
            <person name="Hughes K."/>
            <person name="Justo A."/>
            <person name="Karasinski D."/>
            <person name="Kautmanova I."/>
            <person name="Kiss B."/>
            <person name="Kocsube S."/>
            <person name="Kotiranta H."/>
            <person name="LaButti K.M."/>
            <person name="Lechner B.E."/>
            <person name="Liimatainen K."/>
            <person name="Lipzen A."/>
            <person name="Lukacs Z."/>
            <person name="Mihaltcheva S."/>
            <person name="Morgado L.N."/>
            <person name="Niskanen T."/>
            <person name="Noordeloos M.E."/>
            <person name="Ohm R.A."/>
            <person name="Ortiz-Santana B."/>
            <person name="Ovrebo C."/>
            <person name="Racz N."/>
            <person name="Riley R."/>
            <person name="Savchenko A."/>
            <person name="Shiryaev A."/>
            <person name="Soop K."/>
            <person name="Spirin V."/>
            <person name="Szebenyi C."/>
            <person name="Tomsovsky M."/>
            <person name="Tulloss R.E."/>
            <person name="Uehling J."/>
            <person name="Grigoriev I.V."/>
            <person name="Vagvolgyi C."/>
            <person name="Papp T."/>
            <person name="Martin F.M."/>
            <person name="Miettinen O."/>
            <person name="Hibbett D.S."/>
            <person name="Nagy L.G."/>
        </authorList>
    </citation>
    <scope>NUCLEOTIDE SEQUENCE [LARGE SCALE GENOMIC DNA]</scope>
    <source>
        <strain evidence="3 4">CBS 166.37</strain>
    </source>
</reference>
<evidence type="ECO:0000313" key="3">
    <source>
        <dbReference type="EMBL" id="TFK42241.1"/>
    </source>
</evidence>
<sequence>IAPAQASLEYEVKSFTAGREHKTIYQGLSDDVDRAWGELYNHTLLKIPKNEAALLPNKTYPIKDEPGYYLAGLDVFHQLHCLNNVRRALHREYYVNDTHLDEDHVSHCIDSIRQSLMCNADISVNVWQWSNELSAVVGYSTQAHSCRNFNKLREWAQERRVHKWIDTRLFVDDDLPTPPIIYK</sequence>
<name>A0A5C3MM62_9AGAR</name>
<dbReference type="OrthoDB" id="3687641at2759"/>